<feature type="signal peptide" evidence="7">
    <location>
        <begin position="1"/>
        <end position="21"/>
    </location>
</feature>
<evidence type="ECO:0000313" key="10">
    <source>
        <dbReference type="Proteomes" id="UP000293347"/>
    </source>
</evidence>
<dbReference type="PANTHER" id="PTHR10030:SF37">
    <property type="entry name" value="ALPHA-L-FUCOSIDASE-RELATED"/>
    <property type="match status" value="1"/>
</dbReference>
<evidence type="ECO:0000313" key="9">
    <source>
        <dbReference type="EMBL" id="TCD02775.1"/>
    </source>
</evidence>
<comment type="similarity">
    <text evidence="2">Belongs to the glycosyl hydrolase 29 family.</text>
</comment>
<dbReference type="PANTHER" id="PTHR10030">
    <property type="entry name" value="ALPHA-L-FUCOSIDASE"/>
    <property type="match status" value="1"/>
</dbReference>
<dbReference type="GO" id="GO:0004560">
    <property type="term" value="F:alpha-L-fucosidase activity"/>
    <property type="evidence" value="ECO:0007669"/>
    <property type="project" value="InterPro"/>
</dbReference>
<evidence type="ECO:0000256" key="5">
    <source>
        <dbReference type="ARBA" id="ARBA00022801"/>
    </source>
</evidence>
<dbReference type="InterPro" id="IPR000933">
    <property type="entry name" value="Glyco_hydro_29"/>
</dbReference>
<dbReference type="AlphaFoldDB" id="A0A4R0NTJ8"/>
<evidence type="ECO:0000256" key="6">
    <source>
        <dbReference type="ARBA" id="ARBA00023295"/>
    </source>
</evidence>
<protein>
    <recommendedName>
        <fullName evidence="3">alpha-L-fucosidase</fullName>
        <ecNumber evidence="3">3.2.1.51</ecNumber>
    </recommendedName>
</protein>
<dbReference type="InterPro" id="IPR013780">
    <property type="entry name" value="Glyco_hydro_b"/>
</dbReference>
<dbReference type="OrthoDB" id="107551at2"/>
<comment type="function">
    <text evidence="1">Alpha-L-fucosidase is responsible for hydrolyzing the alpha-1,6-linked fucose joined to the reducing-end N-acetylglucosamine of the carbohydrate moieties of glycoproteins.</text>
</comment>
<comment type="caution">
    <text evidence="9">The sequence shown here is derived from an EMBL/GenBank/DDBJ whole genome shotgun (WGS) entry which is preliminary data.</text>
</comment>
<evidence type="ECO:0000256" key="4">
    <source>
        <dbReference type="ARBA" id="ARBA00022729"/>
    </source>
</evidence>
<dbReference type="Gene3D" id="2.60.40.1180">
    <property type="entry name" value="Golgi alpha-mannosidase II"/>
    <property type="match status" value="1"/>
</dbReference>
<evidence type="ECO:0000256" key="2">
    <source>
        <dbReference type="ARBA" id="ARBA00007951"/>
    </source>
</evidence>
<evidence type="ECO:0000256" key="1">
    <source>
        <dbReference type="ARBA" id="ARBA00004071"/>
    </source>
</evidence>
<feature type="domain" description="Glycoside hydrolase family 29 N-terminal" evidence="8">
    <location>
        <begin position="22"/>
        <end position="333"/>
    </location>
</feature>
<sequence>MNSKAISLLVSLLFLKTIAFAQHDPKALKDWQDQKYAMFIHYGIYSVLGGVWDDKPVSKGLSEQIQAHAGIYSDTYASVAKRFNPLKWNPDSIVSLAKKAGMKSIVITSKHHDGFCMFKTNTTDFNVVDATPYRRDVLKELADACKRGGLRFGLYFSLIDWHYPQASPISSSNSDYITPEHVEYNKKQITELLSNYGPVSELWFDMGSQSADESRELRDLVHKLQPNCMIGSRIGNDMGDFTVMGDNQEPDYVIGVPWQSPASFYDETWSYRSWQKRGSEEEKMREKLTSLIRVASRGGNFLLNIGPKGDGSVVDFEKDVLLGIGKWLDKNKEAIYGTSPDPFHISFKWGSLTSRSDKIYLHLLSAPENGEINLPGLKGKIKSASVLGEKIKVKFSQNAGGVRIVIPANLNIDKEFKVIAIEFVNGYQVPPANLVTLTSSPLVLNSQNAFKHYSNSGIDYNTRYQSTVKESWTITPSNNGMVTPVIYYTDGEKGKSVDVEVNGETSVISLSNGKSEKLDNDPSTISWGPLYQSGVYYSGVGGVHGNLKDIAVNKPWPNSNSEAWTKKENWKNSEIYEMGVEREVATYLLQEIVSEKDQPYLLGITSGDGLTVALNGTILAEHNNPFKEKMLKDVILLQLKKGRNQLVVKFYNGYQKNMTIGIDNKVAQVMYAKKLKPLQFETGKYYPFSWRLHKPLSAHTTLGLFNASILLKK</sequence>
<dbReference type="EC" id="3.2.1.51" evidence="3"/>
<dbReference type="SMART" id="SM00812">
    <property type="entry name" value="Alpha_L_fucos"/>
    <property type="match status" value="1"/>
</dbReference>
<dbReference type="InterPro" id="IPR017853">
    <property type="entry name" value="GH"/>
</dbReference>
<dbReference type="Gene3D" id="3.20.20.80">
    <property type="entry name" value="Glycosidases"/>
    <property type="match status" value="1"/>
</dbReference>
<evidence type="ECO:0000259" key="8">
    <source>
        <dbReference type="Pfam" id="PF01120"/>
    </source>
</evidence>
<dbReference type="PRINTS" id="PR00741">
    <property type="entry name" value="GLHYDRLASE29"/>
</dbReference>
<gene>
    <name evidence="9" type="ORF">EZ437_01940</name>
</gene>
<evidence type="ECO:0000256" key="7">
    <source>
        <dbReference type="SAM" id="SignalP"/>
    </source>
</evidence>
<keyword evidence="10" id="KW-1185">Reference proteome</keyword>
<dbReference type="Pfam" id="PF01120">
    <property type="entry name" value="Alpha_L_fucos"/>
    <property type="match status" value="1"/>
</dbReference>
<keyword evidence="5" id="KW-0378">Hydrolase</keyword>
<keyword evidence="6" id="KW-0326">Glycosidase</keyword>
<dbReference type="GO" id="GO:0006004">
    <property type="term" value="P:fucose metabolic process"/>
    <property type="evidence" value="ECO:0007669"/>
    <property type="project" value="InterPro"/>
</dbReference>
<dbReference type="InterPro" id="IPR057739">
    <property type="entry name" value="Glyco_hydro_29_N"/>
</dbReference>
<keyword evidence="4 7" id="KW-0732">Signal</keyword>
<reference evidence="9 10" key="1">
    <citation type="submission" date="2019-02" db="EMBL/GenBank/DDBJ databases">
        <title>Pedobacter sp. RP-1-14 sp. nov., isolated from Arctic soil.</title>
        <authorList>
            <person name="Dahal R.H."/>
        </authorList>
    </citation>
    <scope>NUCLEOTIDE SEQUENCE [LARGE SCALE GENOMIC DNA]</scope>
    <source>
        <strain evidence="9 10">RP-1-14</strain>
    </source>
</reference>
<dbReference type="SUPFAM" id="SSF51445">
    <property type="entry name" value="(Trans)glycosidases"/>
    <property type="match status" value="1"/>
</dbReference>
<dbReference type="GO" id="GO:0005764">
    <property type="term" value="C:lysosome"/>
    <property type="evidence" value="ECO:0007669"/>
    <property type="project" value="TreeGrafter"/>
</dbReference>
<dbReference type="RefSeq" id="WP_131592714.1">
    <property type="nucleotide sequence ID" value="NZ_SJSL01000001.1"/>
</dbReference>
<name>A0A4R0NTJ8_9SPHI</name>
<evidence type="ECO:0000256" key="3">
    <source>
        <dbReference type="ARBA" id="ARBA00012662"/>
    </source>
</evidence>
<dbReference type="GO" id="GO:0016139">
    <property type="term" value="P:glycoside catabolic process"/>
    <property type="evidence" value="ECO:0007669"/>
    <property type="project" value="TreeGrafter"/>
</dbReference>
<feature type="chain" id="PRO_5020474163" description="alpha-L-fucosidase" evidence="7">
    <location>
        <begin position="22"/>
        <end position="713"/>
    </location>
</feature>
<dbReference type="Proteomes" id="UP000293347">
    <property type="component" value="Unassembled WGS sequence"/>
</dbReference>
<accession>A0A4R0NTJ8</accession>
<organism evidence="9 10">
    <name type="scientific">Pedobacter psychroterrae</name>
    <dbReference type="NCBI Taxonomy" id="2530453"/>
    <lineage>
        <taxon>Bacteria</taxon>
        <taxon>Pseudomonadati</taxon>
        <taxon>Bacteroidota</taxon>
        <taxon>Sphingobacteriia</taxon>
        <taxon>Sphingobacteriales</taxon>
        <taxon>Sphingobacteriaceae</taxon>
        <taxon>Pedobacter</taxon>
    </lineage>
</organism>
<dbReference type="InterPro" id="IPR016286">
    <property type="entry name" value="FUC_metazoa-typ"/>
</dbReference>
<dbReference type="EMBL" id="SJSL01000001">
    <property type="protein sequence ID" value="TCD02775.1"/>
    <property type="molecule type" value="Genomic_DNA"/>
</dbReference>
<proteinExistence type="inferred from homology"/>